<reference evidence="1 2" key="1">
    <citation type="submission" date="2015-10" db="EMBL/GenBank/DDBJ databases">
        <title>Genome analyses suggest a sexual origin of heterokaryosis in a supposedly ancient asexual fungus.</title>
        <authorList>
            <person name="Ropars J."/>
            <person name="Sedzielewska K."/>
            <person name="Noel J."/>
            <person name="Charron P."/>
            <person name="Farinelli L."/>
            <person name="Marton T."/>
            <person name="Kruger M."/>
            <person name="Pelin A."/>
            <person name="Brachmann A."/>
            <person name="Corradi N."/>
        </authorList>
    </citation>
    <scope>NUCLEOTIDE SEQUENCE [LARGE SCALE GENOMIC DNA]</scope>
    <source>
        <strain evidence="1 2">A4</strain>
    </source>
</reference>
<dbReference type="AlphaFoldDB" id="A0A2I1GZD0"/>
<sequence>MKQNYNWCTICPNVPERTCQYIFENLLHKKFPLQKPKFLEGLHLNGYNEELGLAFEYSSSQYYQIVPFFHPQEQMNLDAQIWHDWKKRALCYREGVILITIPYCTVDLKTFIRSALLGDHIGSVILRRLKGSFSHSSGASKNQIVVPFGSCGSSIPIGRLYFTDGLEYIRSSFVASLGLIPISRVGVLFMLSTILFANRSHSLQRLPVACMPKTCLNSSDFNVIKAINKVTLPINSRPSSHYASRGHESGLLGLLYMLLRASATSELLFNVKKTKSLYLIAQSITNNT</sequence>
<comment type="caution">
    <text evidence="1">The sequence shown here is derived from an EMBL/GenBank/DDBJ whole genome shotgun (WGS) entry which is preliminary data.</text>
</comment>
<evidence type="ECO:0000313" key="2">
    <source>
        <dbReference type="Proteomes" id="UP000234323"/>
    </source>
</evidence>
<proteinExistence type="predicted"/>
<dbReference type="EMBL" id="LLXI01001117">
    <property type="protein sequence ID" value="PKY51990.1"/>
    <property type="molecule type" value="Genomic_DNA"/>
</dbReference>
<dbReference type="VEuPathDB" id="FungiDB:RhiirA1_479407"/>
<name>A0A2I1GZD0_9GLOM</name>
<dbReference type="VEuPathDB" id="FungiDB:RhiirFUN_001903"/>
<evidence type="ECO:0000313" key="1">
    <source>
        <dbReference type="EMBL" id="PKY51990.1"/>
    </source>
</evidence>
<keyword evidence="2" id="KW-1185">Reference proteome</keyword>
<organism evidence="1 2">
    <name type="scientific">Rhizophagus irregularis</name>
    <dbReference type="NCBI Taxonomy" id="588596"/>
    <lineage>
        <taxon>Eukaryota</taxon>
        <taxon>Fungi</taxon>
        <taxon>Fungi incertae sedis</taxon>
        <taxon>Mucoromycota</taxon>
        <taxon>Glomeromycotina</taxon>
        <taxon>Glomeromycetes</taxon>
        <taxon>Glomerales</taxon>
        <taxon>Glomeraceae</taxon>
        <taxon>Rhizophagus</taxon>
    </lineage>
</organism>
<protein>
    <submittedName>
        <fullName evidence="1">Uncharacterized protein</fullName>
    </submittedName>
</protein>
<gene>
    <name evidence="1" type="ORF">RhiirA4_469343</name>
</gene>
<dbReference type="VEuPathDB" id="FungiDB:FUN_014311"/>
<accession>A0A2I1GZD0</accession>
<dbReference type="Proteomes" id="UP000234323">
    <property type="component" value="Unassembled WGS sequence"/>
</dbReference>